<feature type="region of interest" description="Disordered" evidence="1">
    <location>
        <begin position="51"/>
        <end position="103"/>
    </location>
</feature>
<reference evidence="2" key="1">
    <citation type="journal article" date="2023" name="Mol. Phylogenet. Evol.">
        <title>Genome-scale phylogeny and comparative genomics of the fungal order Sordariales.</title>
        <authorList>
            <person name="Hensen N."/>
            <person name="Bonometti L."/>
            <person name="Westerberg I."/>
            <person name="Brannstrom I.O."/>
            <person name="Guillou S."/>
            <person name="Cros-Aarteil S."/>
            <person name="Calhoun S."/>
            <person name="Haridas S."/>
            <person name="Kuo A."/>
            <person name="Mondo S."/>
            <person name="Pangilinan J."/>
            <person name="Riley R."/>
            <person name="LaButti K."/>
            <person name="Andreopoulos B."/>
            <person name="Lipzen A."/>
            <person name="Chen C."/>
            <person name="Yan M."/>
            <person name="Daum C."/>
            <person name="Ng V."/>
            <person name="Clum A."/>
            <person name="Steindorff A."/>
            <person name="Ohm R.A."/>
            <person name="Martin F."/>
            <person name="Silar P."/>
            <person name="Natvig D.O."/>
            <person name="Lalanne C."/>
            <person name="Gautier V."/>
            <person name="Ament-Velasquez S.L."/>
            <person name="Kruys A."/>
            <person name="Hutchinson M.I."/>
            <person name="Powell A.J."/>
            <person name="Barry K."/>
            <person name="Miller A.N."/>
            <person name="Grigoriev I.V."/>
            <person name="Debuchy R."/>
            <person name="Gladieux P."/>
            <person name="Hiltunen Thoren M."/>
            <person name="Johannesson H."/>
        </authorList>
    </citation>
    <scope>NUCLEOTIDE SEQUENCE</scope>
    <source>
        <strain evidence="2">CBS 168.71</strain>
    </source>
</reference>
<dbReference type="GeneID" id="87841761"/>
<evidence type="ECO:0000256" key="1">
    <source>
        <dbReference type="SAM" id="MobiDB-lite"/>
    </source>
</evidence>
<sequence>MPACKKSTFDGDTLALLPHLDAATLTTMSSTTTTQTQTRTRQTVLRDYELHHSSSSPRAAQSNQAALPTEDQVISRNPPDWDTTHRRVPPYRPINRDRDQSEVRVYTSPAEQVFVGTMFTGVLIYATAAKAWRGTFGRFNDGVFKYAIGGEL</sequence>
<protein>
    <submittedName>
        <fullName evidence="2">Uncharacterized protein</fullName>
    </submittedName>
</protein>
<reference evidence="2" key="2">
    <citation type="submission" date="2023-06" db="EMBL/GenBank/DDBJ databases">
        <authorList>
            <consortium name="Lawrence Berkeley National Laboratory"/>
            <person name="Haridas S."/>
            <person name="Hensen N."/>
            <person name="Bonometti L."/>
            <person name="Westerberg I."/>
            <person name="Brannstrom I.O."/>
            <person name="Guillou S."/>
            <person name="Cros-Aarteil S."/>
            <person name="Calhoun S."/>
            <person name="Kuo A."/>
            <person name="Mondo S."/>
            <person name="Pangilinan J."/>
            <person name="Riley R."/>
            <person name="Labutti K."/>
            <person name="Andreopoulos B."/>
            <person name="Lipzen A."/>
            <person name="Chen C."/>
            <person name="Yanf M."/>
            <person name="Daum C."/>
            <person name="Ng V."/>
            <person name="Clum A."/>
            <person name="Steindorff A."/>
            <person name="Ohm R."/>
            <person name="Martin F."/>
            <person name="Silar P."/>
            <person name="Natvig D."/>
            <person name="Lalanne C."/>
            <person name="Gautier V."/>
            <person name="Ament-Velasquez S.L."/>
            <person name="Kruys A."/>
            <person name="Hutchinson M.I."/>
            <person name="Powell A.J."/>
            <person name="Barry K."/>
            <person name="Miller A.N."/>
            <person name="Grigoriev I.V."/>
            <person name="Debuchy R."/>
            <person name="Gladieux P."/>
            <person name="Thoren M.H."/>
            <person name="Johannesson H."/>
        </authorList>
    </citation>
    <scope>NUCLEOTIDE SEQUENCE</scope>
    <source>
        <strain evidence="2">CBS 168.71</strain>
    </source>
</reference>
<comment type="caution">
    <text evidence="2">The sequence shown here is derived from an EMBL/GenBank/DDBJ whole genome shotgun (WGS) entry which is preliminary data.</text>
</comment>
<feature type="compositionally biased region" description="Polar residues" evidence="1">
    <location>
        <begin position="53"/>
        <end position="66"/>
    </location>
</feature>
<dbReference type="AlphaFoldDB" id="A0AAE0LN78"/>
<gene>
    <name evidence="2" type="ORF">B0H64DRAFT_410846</name>
</gene>
<evidence type="ECO:0000313" key="2">
    <source>
        <dbReference type="EMBL" id="KAK3290869.1"/>
    </source>
</evidence>
<dbReference type="EMBL" id="JAUEPN010000011">
    <property type="protein sequence ID" value="KAK3290869.1"/>
    <property type="molecule type" value="Genomic_DNA"/>
</dbReference>
<dbReference type="RefSeq" id="XP_062654383.1">
    <property type="nucleotide sequence ID" value="XM_062804813.1"/>
</dbReference>
<evidence type="ECO:0000313" key="3">
    <source>
        <dbReference type="Proteomes" id="UP001278766"/>
    </source>
</evidence>
<dbReference type="Proteomes" id="UP001278766">
    <property type="component" value="Unassembled WGS sequence"/>
</dbReference>
<name>A0AAE0LN78_9PEZI</name>
<organism evidence="2 3">
    <name type="scientific">Chaetomium fimeti</name>
    <dbReference type="NCBI Taxonomy" id="1854472"/>
    <lineage>
        <taxon>Eukaryota</taxon>
        <taxon>Fungi</taxon>
        <taxon>Dikarya</taxon>
        <taxon>Ascomycota</taxon>
        <taxon>Pezizomycotina</taxon>
        <taxon>Sordariomycetes</taxon>
        <taxon>Sordariomycetidae</taxon>
        <taxon>Sordariales</taxon>
        <taxon>Chaetomiaceae</taxon>
        <taxon>Chaetomium</taxon>
    </lineage>
</organism>
<accession>A0AAE0LN78</accession>
<keyword evidence="3" id="KW-1185">Reference proteome</keyword>
<proteinExistence type="predicted"/>